<dbReference type="InterPro" id="IPR032466">
    <property type="entry name" value="Metal_Hydrolase"/>
</dbReference>
<dbReference type="PANTHER" id="PTHR42717">
    <property type="entry name" value="DIHYDROOROTASE-RELATED"/>
    <property type="match status" value="1"/>
</dbReference>
<feature type="binding site" evidence="1">
    <location>
        <position position="106"/>
    </location>
    <ligand>
        <name>Zn(2+)</name>
        <dbReference type="ChEBI" id="CHEBI:29105"/>
        <label>1</label>
    </ligand>
</feature>
<gene>
    <name evidence="4" type="ORF">FH965_37065</name>
</gene>
<dbReference type="GO" id="GO:0019213">
    <property type="term" value="F:deacetylase activity"/>
    <property type="evidence" value="ECO:0007669"/>
    <property type="project" value="InterPro"/>
</dbReference>
<sequence length="439" mass="46416">MPTRDRLHRILLPAGIALLVGATVGVTPSTGATSGTKADTAEAYDLVIRRGHVIDPKNGIDDVRDVAVKGGKIAKVAANIDTSATKQTVDAEGEFVTPGLIDLHAHLFSGPEGAYANGKNGVAPDGFTFRSGVTTAVDAGSAGASNFDLFKKNTIDRSKTRVLAFLNIVGKGMAGNPAEQDLSDMKPGPAAEKARQYPGTIIGIKTAHYEGPEWTPVDNSLQAGKDANVPVLVDFGEPRPERPLKTLLTEKLRPGDIYSHAYSGNRGELGEDGKLNPAMQQGRDRGVLYDVGHGGGSFGWRVAVPAMKEGFTPDAISTDLHITSMNSGMKDMSNVMSKFLTLGMPLKDVVDASTWKPAKAIKRPDLGNLSVGAPADIAVFANQKGTFGYVDSFGFRLDGTQKLSTELTVRGGEVVWDLNGLTAKKWTPTAKPTDPVGEH</sequence>
<feature type="binding site" evidence="1">
    <location>
        <position position="104"/>
    </location>
    <ligand>
        <name>Zn(2+)</name>
        <dbReference type="ChEBI" id="CHEBI:29105"/>
        <label>1</label>
    </ligand>
</feature>
<dbReference type="PIRSF" id="PIRSF039004">
    <property type="entry name" value="ADE_EF_0837"/>
    <property type="match status" value="1"/>
</dbReference>
<dbReference type="InterPro" id="IPR006680">
    <property type="entry name" value="Amidohydro-rel"/>
</dbReference>
<feature type="modified residue" description="N6-carboxylysine" evidence="2">
    <location>
        <position position="205"/>
    </location>
</feature>
<dbReference type="InterPro" id="IPR020043">
    <property type="entry name" value="Deacetylase_Atu3266-like"/>
</dbReference>
<dbReference type="GO" id="GO:0016810">
    <property type="term" value="F:hydrolase activity, acting on carbon-nitrogen (but not peptide) bonds"/>
    <property type="evidence" value="ECO:0007669"/>
    <property type="project" value="InterPro"/>
</dbReference>
<organism evidence="4 5">
    <name type="scientific">Streptomyces spectabilis</name>
    <dbReference type="NCBI Taxonomy" id="68270"/>
    <lineage>
        <taxon>Bacteria</taxon>
        <taxon>Bacillati</taxon>
        <taxon>Actinomycetota</taxon>
        <taxon>Actinomycetes</taxon>
        <taxon>Kitasatosporales</taxon>
        <taxon>Streptomycetaceae</taxon>
        <taxon>Streptomyces</taxon>
    </lineage>
</organism>
<reference evidence="4 5" key="1">
    <citation type="journal article" date="2019" name="J. Ind. Microbiol. Biotechnol.">
        <title>The complete genomic sequence of Streptomyces spectabilis NRRL-2792 and identification of secondary metabolite biosynthetic gene clusters.</title>
        <authorList>
            <person name="Sinha A."/>
            <person name="Phillips-Salemka S."/>
            <person name="Niraula T.A."/>
            <person name="Short K.A."/>
            <person name="Niraula N.P."/>
        </authorList>
    </citation>
    <scope>NUCLEOTIDE SEQUENCE [LARGE SCALE GENOMIC DNA]</scope>
    <source>
        <strain evidence="4 5">NRRL 2792</strain>
    </source>
</reference>
<evidence type="ECO:0000256" key="1">
    <source>
        <dbReference type="PIRSR" id="PIRSR039004-1"/>
    </source>
</evidence>
<feature type="binding site" description="via carbamate group" evidence="1">
    <location>
        <position position="205"/>
    </location>
    <ligand>
        <name>Zn(2+)</name>
        <dbReference type="ChEBI" id="CHEBI:29105"/>
        <label>1</label>
    </ligand>
</feature>
<dbReference type="PANTHER" id="PTHR42717:SF1">
    <property type="entry name" value="IMIDAZOLONEPROPIONASE AND RELATED AMIDOHYDROLASES"/>
    <property type="match status" value="1"/>
</dbReference>
<name>A0A516RIJ5_STRST</name>
<dbReference type="GO" id="GO:0046872">
    <property type="term" value="F:metal ion binding"/>
    <property type="evidence" value="ECO:0007669"/>
    <property type="project" value="UniProtKB-KW"/>
</dbReference>
<dbReference type="Proteomes" id="UP000316806">
    <property type="component" value="Chromosome"/>
</dbReference>
<proteinExistence type="predicted"/>
<evidence type="ECO:0000256" key="2">
    <source>
        <dbReference type="PIRSR" id="PIRSR039004-2"/>
    </source>
</evidence>
<dbReference type="AlphaFoldDB" id="A0A516RIJ5"/>
<accession>A0A516RIJ5</accession>
<feature type="binding site" evidence="1">
    <location>
        <position position="319"/>
    </location>
    <ligand>
        <name>Zn(2+)</name>
        <dbReference type="ChEBI" id="CHEBI:29105"/>
        <label>1</label>
    </ligand>
</feature>
<dbReference type="Pfam" id="PF01979">
    <property type="entry name" value="Amidohydro_1"/>
    <property type="match status" value="1"/>
</dbReference>
<keyword evidence="1" id="KW-0479">Metal-binding</keyword>
<protein>
    <submittedName>
        <fullName evidence="4">Amidohydrolase/deacetylase family metallohydrolase</fullName>
    </submittedName>
</protein>
<keyword evidence="1" id="KW-0862">Zinc</keyword>
<dbReference type="Gene3D" id="2.30.40.10">
    <property type="entry name" value="Urease, subunit C, domain 1"/>
    <property type="match status" value="1"/>
</dbReference>
<dbReference type="InterPro" id="IPR011059">
    <property type="entry name" value="Metal-dep_hydrolase_composite"/>
</dbReference>
<dbReference type="SUPFAM" id="SSF51556">
    <property type="entry name" value="Metallo-dependent hydrolases"/>
    <property type="match status" value="1"/>
</dbReference>
<evidence type="ECO:0000313" key="4">
    <source>
        <dbReference type="EMBL" id="QDQ15486.1"/>
    </source>
</evidence>
<dbReference type="Gene3D" id="3.20.20.140">
    <property type="entry name" value="Metal-dependent hydrolases"/>
    <property type="match status" value="1"/>
</dbReference>
<feature type="domain" description="Amidohydrolase-related" evidence="3">
    <location>
        <begin position="303"/>
        <end position="381"/>
    </location>
</feature>
<keyword evidence="4" id="KW-0378">Hydrolase</keyword>
<dbReference type="EMBL" id="CP040916">
    <property type="protein sequence ID" value="QDQ15486.1"/>
    <property type="molecule type" value="Genomic_DNA"/>
</dbReference>
<feature type="binding site" description="via carbamate group" evidence="1">
    <location>
        <position position="205"/>
    </location>
    <ligand>
        <name>Zn(2+)</name>
        <dbReference type="ChEBI" id="CHEBI:29105"/>
        <label>2</label>
    </ligand>
</feature>
<evidence type="ECO:0000313" key="5">
    <source>
        <dbReference type="Proteomes" id="UP000316806"/>
    </source>
</evidence>
<feature type="binding site" evidence="1">
    <location>
        <position position="260"/>
    </location>
    <ligand>
        <name>Zn(2+)</name>
        <dbReference type="ChEBI" id="CHEBI:29105"/>
        <label>2</label>
    </ligand>
</feature>
<evidence type="ECO:0000259" key="3">
    <source>
        <dbReference type="Pfam" id="PF01979"/>
    </source>
</evidence>
<dbReference type="NCBIfam" id="NF006689">
    <property type="entry name" value="PRK09237.1"/>
    <property type="match status" value="1"/>
</dbReference>
<dbReference type="RefSeq" id="WP_144322690.1">
    <property type="nucleotide sequence ID" value="NZ_CP040916.1"/>
</dbReference>
<dbReference type="SUPFAM" id="SSF51338">
    <property type="entry name" value="Composite domain of metallo-dependent hydrolases"/>
    <property type="match status" value="1"/>
</dbReference>